<dbReference type="AlphaFoldDB" id="W2S2Y7"/>
<feature type="domain" description="Enoyl reductase (ER)" evidence="1">
    <location>
        <begin position="16"/>
        <end position="338"/>
    </location>
</feature>
<reference evidence="2 3" key="1">
    <citation type="submission" date="2013-03" db="EMBL/GenBank/DDBJ databases">
        <title>The Genome Sequence of Phialophora europaea CBS 101466.</title>
        <authorList>
            <consortium name="The Broad Institute Genomics Platform"/>
            <person name="Cuomo C."/>
            <person name="de Hoog S."/>
            <person name="Gorbushina A."/>
            <person name="Walker B."/>
            <person name="Young S.K."/>
            <person name="Zeng Q."/>
            <person name="Gargeya S."/>
            <person name="Fitzgerald M."/>
            <person name="Haas B."/>
            <person name="Abouelleil A."/>
            <person name="Allen A.W."/>
            <person name="Alvarado L."/>
            <person name="Arachchi H.M."/>
            <person name="Berlin A.M."/>
            <person name="Chapman S.B."/>
            <person name="Gainer-Dewar J."/>
            <person name="Goldberg J."/>
            <person name="Griggs A."/>
            <person name="Gujja S."/>
            <person name="Hansen M."/>
            <person name="Howarth C."/>
            <person name="Imamovic A."/>
            <person name="Ireland A."/>
            <person name="Larimer J."/>
            <person name="McCowan C."/>
            <person name="Murphy C."/>
            <person name="Pearson M."/>
            <person name="Poon T.W."/>
            <person name="Priest M."/>
            <person name="Roberts A."/>
            <person name="Saif S."/>
            <person name="Shea T."/>
            <person name="Sisk P."/>
            <person name="Sykes S."/>
            <person name="Wortman J."/>
            <person name="Nusbaum C."/>
            <person name="Birren B."/>
        </authorList>
    </citation>
    <scope>NUCLEOTIDE SEQUENCE [LARGE SCALE GENOMIC DNA]</scope>
    <source>
        <strain evidence="2 3">CBS 101466</strain>
    </source>
</reference>
<dbReference type="PANTHER" id="PTHR11695">
    <property type="entry name" value="ALCOHOL DEHYDROGENASE RELATED"/>
    <property type="match status" value="1"/>
</dbReference>
<dbReference type="InParanoid" id="W2S2Y7"/>
<dbReference type="RefSeq" id="XP_008714060.1">
    <property type="nucleotide sequence ID" value="XM_008715838.1"/>
</dbReference>
<dbReference type="PANTHER" id="PTHR11695:SF294">
    <property type="entry name" value="RETICULON-4-INTERACTING PROTEIN 1, MITOCHONDRIAL"/>
    <property type="match status" value="1"/>
</dbReference>
<dbReference type="InterPro" id="IPR020843">
    <property type="entry name" value="ER"/>
</dbReference>
<protein>
    <recommendedName>
        <fullName evidence="1">Enoyl reductase (ER) domain-containing protein</fullName>
    </recommendedName>
</protein>
<dbReference type="eggNOG" id="KOG1198">
    <property type="taxonomic scope" value="Eukaryota"/>
</dbReference>
<dbReference type="GO" id="GO:0016491">
    <property type="term" value="F:oxidoreductase activity"/>
    <property type="evidence" value="ECO:0007669"/>
    <property type="project" value="InterPro"/>
</dbReference>
<dbReference type="SUPFAM" id="SSF50129">
    <property type="entry name" value="GroES-like"/>
    <property type="match status" value="1"/>
</dbReference>
<dbReference type="VEuPathDB" id="FungiDB:HMPREF1541_01478"/>
<dbReference type="Gene3D" id="3.90.180.10">
    <property type="entry name" value="Medium-chain alcohol dehydrogenases, catalytic domain"/>
    <property type="match status" value="1"/>
</dbReference>
<proteinExistence type="predicted"/>
<evidence type="ECO:0000259" key="1">
    <source>
        <dbReference type="SMART" id="SM00829"/>
    </source>
</evidence>
<evidence type="ECO:0000313" key="3">
    <source>
        <dbReference type="Proteomes" id="UP000030752"/>
    </source>
</evidence>
<dbReference type="Proteomes" id="UP000030752">
    <property type="component" value="Unassembled WGS sequence"/>
</dbReference>
<dbReference type="EMBL" id="KB822718">
    <property type="protein sequence ID" value="ETN42324.1"/>
    <property type="molecule type" value="Genomic_DNA"/>
</dbReference>
<accession>W2S2Y7</accession>
<name>W2S2Y7_CYPE1</name>
<dbReference type="STRING" id="1220924.W2S2Y7"/>
<dbReference type="GO" id="GO:0005739">
    <property type="term" value="C:mitochondrion"/>
    <property type="evidence" value="ECO:0007669"/>
    <property type="project" value="TreeGrafter"/>
</dbReference>
<dbReference type="SUPFAM" id="SSF51735">
    <property type="entry name" value="NAD(P)-binding Rossmann-fold domains"/>
    <property type="match status" value="1"/>
</dbReference>
<dbReference type="SMART" id="SM00829">
    <property type="entry name" value="PKS_ER"/>
    <property type="match status" value="1"/>
</dbReference>
<dbReference type="OrthoDB" id="201656at2759"/>
<dbReference type="InterPro" id="IPR011032">
    <property type="entry name" value="GroES-like_sf"/>
</dbReference>
<dbReference type="Gene3D" id="3.40.50.720">
    <property type="entry name" value="NAD(P)-binding Rossmann-like Domain"/>
    <property type="match status" value="1"/>
</dbReference>
<keyword evidence="3" id="KW-1185">Reference proteome</keyword>
<gene>
    <name evidence="2" type="ORF">HMPREF1541_01478</name>
</gene>
<organism evidence="2 3">
    <name type="scientific">Cyphellophora europaea (strain CBS 101466)</name>
    <name type="common">Phialophora europaea</name>
    <dbReference type="NCBI Taxonomy" id="1220924"/>
    <lineage>
        <taxon>Eukaryota</taxon>
        <taxon>Fungi</taxon>
        <taxon>Dikarya</taxon>
        <taxon>Ascomycota</taxon>
        <taxon>Pezizomycotina</taxon>
        <taxon>Eurotiomycetes</taxon>
        <taxon>Chaetothyriomycetidae</taxon>
        <taxon>Chaetothyriales</taxon>
        <taxon>Cyphellophoraceae</taxon>
        <taxon>Cyphellophora</taxon>
    </lineage>
</organism>
<dbReference type="HOGENOM" id="CLU_026673_3_3_1"/>
<dbReference type="Pfam" id="PF13602">
    <property type="entry name" value="ADH_zinc_N_2"/>
    <property type="match status" value="1"/>
</dbReference>
<evidence type="ECO:0000313" key="2">
    <source>
        <dbReference type="EMBL" id="ETN42324.1"/>
    </source>
</evidence>
<dbReference type="InterPro" id="IPR050700">
    <property type="entry name" value="YIM1/Zinc_Alcohol_DH_Fams"/>
</dbReference>
<dbReference type="GeneID" id="19968817"/>
<dbReference type="CDD" id="cd08267">
    <property type="entry name" value="MDR1"/>
    <property type="match status" value="1"/>
</dbReference>
<dbReference type="InterPro" id="IPR036291">
    <property type="entry name" value="NAD(P)-bd_dom_sf"/>
</dbReference>
<sequence>MPESMRAWKYNSASAGLENAIKLVEEPVPPALLEEKQGYELVEVVSMSLNPGEIKVAERLWMSWPLVPKPASPGLDFSGRAVGGPRDGKRVFGRLDMPSQHGSLAQYMQAKSACIVEIPKGVSYDDAAALGTGAISAYQTLVPFIDRKKGARVFINGGSGGVGTFAVQIAKLLGCYTVVSCSERNVELCRSLGADEVLDYTKLGSDVGSELARRVKAGTMQEFDLAVDNVGRDLSLHRKSEGFLKEEGQFVLLAASDDNIWGVWSMLDSWLRPRWLGGVRRKWKFVLAYEDLHALEEIRDWVAQGRLKSVIDEVFEFEDAPRAIMRMKSGKAVGKVVVTGISSS</sequence>